<evidence type="ECO:0000313" key="3">
    <source>
        <dbReference type="Proteomes" id="UP000611227"/>
    </source>
</evidence>
<dbReference type="EMBL" id="WBNM01037815">
    <property type="protein sequence ID" value="NXP80762.1"/>
    <property type="molecule type" value="Genomic_DNA"/>
</dbReference>
<organism evidence="2 3">
    <name type="scientific">Ramphastos sulfuratus</name>
    <dbReference type="NCBI Taxonomy" id="322582"/>
    <lineage>
        <taxon>Eukaryota</taxon>
        <taxon>Metazoa</taxon>
        <taxon>Chordata</taxon>
        <taxon>Craniata</taxon>
        <taxon>Vertebrata</taxon>
        <taxon>Euteleostomi</taxon>
        <taxon>Archelosauria</taxon>
        <taxon>Archosauria</taxon>
        <taxon>Dinosauria</taxon>
        <taxon>Saurischia</taxon>
        <taxon>Theropoda</taxon>
        <taxon>Coelurosauria</taxon>
        <taxon>Aves</taxon>
        <taxon>Neognathae</taxon>
        <taxon>Neoaves</taxon>
        <taxon>Telluraves</taxon>
        <taxon>Coraciimorphae</taxon>
        <taxon>Piciformes</taxon>
        <taxon>Ramphastidae</taxon>
        <taxon>Ramphastos</taxon>
    </lineage>
</organism>
<protein>
    <submittedName>
        <fullName evidence="2">NU6M oxidoreductase</fullName>
    </submittedName>
</protein>
<sequence length="62" mass="6370">LAAASNPSPHCGVVGFVLASAAGCGWLLSLRESFVALVLFVVNLGAMLVGFVYCISLVVDPF</sequence>
<keyword evidence="1" id="KW-1133">Transmembrane helix</keyword>
<feature type="transmembrane region" description="Helical" evidence="1">
    <location>
        <begin position="12"/>
        <end position="30"/>
    </location>
</feature>
<dbReference type="Proteomes" id="UP000611227">
    <property type="component" value="Unassembled WGS sequence"/>
</dbReference>
<accession>A0A852CHA4</accession>
<evidence type="ECO:0000256" key="1">
    <source>
        <dbReference type="SAM" id="Phobius"/>
    </source>
</evidence>
<evidence type="ECO:0000313" key="2">
    <source>
        <dbReference type="EMBL" id="NXP80762.1"/>
    </source>
</evidence>
<name>A0A852CHA4_9PICI</name>
<comment type="caution">
    <text evidence="2">The sequence shown here is derived from an EMBL/GenBank/DDBJ whole genome shotgun (WGS) entry which is preliminary data.</text>
</comment>
<keyword evidence="1" id="KW-0472">Membrane</keyword>
<feature type="transmembrane region" description="Helical" evidence="1">
    <location>
        <begin position="37"/>
        <end position="59"/>
    </location>
</feature>
<dbReference type="AlphaFoldDB" id="A0A852CHA4"/>
<gene>
    <name evidence="2" type="primary">Mtnd6</name>
    <name evidence="2" type="ORF">RAMSUL_R04430</name>
</gene>
<feature type="non-terminal residue" evidence="2">
    <location>
        <position position="62"/>
    </location>
</feature>
<proteinExistence type="predicted"/>
<reference evidence="2" key="1">
    <citation type="submission" date="2019-09" db="EMBL/GenBank/DDBJ databases">
        <title>Bird 10,000 Genomes (B10K) Project - Family phase.</title>
        <authorList>
            <person name="Zhang G."/>
        </authorList>
    </citation>
    <scope>NUCLEOTIDE SEQUENCE</scope>
    <source>
        <strain evidence="2">B10K-DU-001-30</strain>
        <tissue evidence="2">Muscle</tissue>
    </source>
</reference>
<feature type="non-terminal residue" evidence="2">
    <location>
        <position position="1"/>
    </location>
</feature>
<keyword evidence="1" id="KW-0812">Transmembrane</keyword>
<keyword evidence="3" id="KW-1185">Reference proteome</keyword>